<dbReference type="GeneID" id="37108461"/>
<feature type="region of interest" description="Disordered" evidence="1">
    <location>
        <begin position="103"/>
        <end position="124"/>
    </location>
</feature>
<keyword evidence="3" id="KW-1185">Reference proteome</keyword>
<name>A0A317VLI1_9EURO</name>
<organism evidence="2 3">
    <name type="scientific">Aspergillus sclerotioniger CBS 115572</name>
    <dbReference type="NCBI Taxonomy" id="1450535"/>
    <lineage>
        <taxon>Eukaryota</taxon>
        <taxon>Fungi</taxon>
        <taxon>Dikarya</taxon>
        <taxon>Ascomycota</taxon>
        <taxon>Pezizomycotina</taxon>
        <taxon>Eurotiomycetes</taxon>
        <taxon>Eurotiomycetidae</taxon>
        <taxon>Eurotiales</taxon>
        <taxon>Aspergillaceae</taxon>
        <taxon>Aspergillus</taxon>
        <taxon>Aspergillus subgen. Circumdati</taxon>
    </lineage>
</organism>
<evidence type="ECO:0000256" key="1">
    <source>
        <dbReference type="SAM" id="MobiDB-lite"/>
    </source>
</evidence>
<gene>
    <name evidence="2" type="ORF">BO94DRAFT_234457</name>
</gene>
<comment type="caution">
    <text evidence="2">The sequence shown here is derived from an EMBL/GenBank/DDBJ whole genome shotgun (WGS) entry which is preliminary data.</text>
</comment>
<reference evidence="2 3" key="1">
    <citation type="submission" date="2016-12" db="EMBL/GenBank/DDBJ databases">
        <title>The genomes of Aspergillus section Nigri reveals drivers in fungal speciation.</title>
        <authorList>
            <consortium name="DOE Joint Genome Institute"/>
            <person name="Vesth T.C."/>
            <person name="Nybo J."/>
            <person name="Theobald S."/>
            <person name="Brandl J."/>
            <person name="Frisvad J.C."/>
            <person name="Nielsen K.F."/>
            <person name="Lyhne E.K."/>
            <person name="Kogle M.E."/>
            <person name="Kuo A."/>
            <person name="Riley R."/>
            <person name="Clum A."/>
            <person name="Nolan M."/>
            <person name="Lipzen A."/>
            <person name="Salamov A."/>
            <person name="Henrissat B."/>
            <person name="Wiebenga A."/>
            <person name="De Vries R.P."/>
            <person name="Grigoriev I.V."/>
            <person name="Mortensen U.H."/>
            <person name="Andersen M.R."/>
            <person name="Baker S.E."/>
        </authorList>
    </citation>
    <scope>NUCLEOTIDE SEQUENCE [LARGE SCALE GENOMIC DNA]</scope>
    <source>
        <strain evidence="2 3">CBS 115572</strain>
    </source>
</reference>
<evidence type="ECO:0000313" key="2">
    <source>
        <dbReference type="EMBL" id="PWY73798.1"/>
    </source>
</evidence>
<accession>A0A317VLI1</accession>
<dbReference type="EMBL" id="MSFK01000031">
    <property type="protein sequence ID" value="PWY73798.1"/>
    <property type="molecule type" value="Genomic_DNA"/>
</dbReference>
<sequence length="173" mass="19304">MSDISHVVTIAQLPSPPPPRLPPPPAPVQQSHKYYYYYLIASLAYLLIQPRGQCSSKICPAVLLRVSAPTLREVVQIQLLVPRSTRSKPLIVLWYTTTLRPSSLPPPPPPPQGHSHPPPPSHHYPRSYHRLPTLSPSIALPAPALSLAFQIWVYTKFLNSLSPLSRAFCVCWN</sequence>
<evidence type="ECO:0000313" key="3">
    <source>
        <dbReference type="Proteomes" id="UP000246702"/>
    </source>
</evidence>
<dbReference type="AlphaFoldDB" id="A0A317VLI1"/>
<dbReference type="Proteomes" id="UP000246702">
    <property type="component" value="Unassembled WGS sequence"/>
</dbReference>
<protein>
    <submittedName>
        <fullName evidence="2">Uncharacterized protein</fullName>
    </submittedName>
</protein>
<proteinExistence type="predicted"/>
<dbReference type="RefSeq" id="XP_025463550.1">
    <property type="nucleotide sequence ID" value="XM_025606318.1"/>
</dbReference>
<feature type="compositionally biased region" description="Pro residues" evidence="1">
    <location>
        <begin position="103"/>
        <end position="122"/>
    </location>
</feature>